<feature type="transmembrane region" description="Helical" evidence="6">
    <location>
        <begin position="108"/>
        <end position="131"/>
    </location>
</feature>
<evidence type="ECO:0000313" key="7">
    <source>
        <dbReference type="EMBL" id="QDF75864.1"/>
    </source>
</evidence>
<sequence length="375" mass="43070">MARQLSLNEYGVILSFFSLSVFLGSISNMGLSQYLLANSKIYNRIVFTGISTTVIVSFLLYVLVYFTMFLFKVDAILLISWLYVGFGTLTIGIFRLSAVLFQVKEKYFLVALSNGASQLVRIIALLLIIPIGINLHYFNLAFVLSSILAFTIFLILLLWFADNITYNYDFKLLKNAKNYCYSTVLTLGYTSALSPLVLFLFGAENSAFFNFYLMLLSAASVLYNSFYNNYYLKFIISEVNFFKKYTEARYISLFLVVLSAIGLMLFFTFFERILFEEKFEPGHSFIYLLSLVIVLRPISSFLGMILTRQENIRRKNRLQLISFSLCVLFIIISYIIGSFFLACLCVVFSELVLLSLYYFESRKAMISLKLKIGQS</sequence>
<accession>A0ABX5WTH9</accession>
<dbReference type="InterPro" id="IPR050833">
    <property type="entry name" value="Poly_Biosynth_Transport"/>
</dbReference>
<feature type="transmembrane region" description="Helical" evidence="6">
    <location>
        <begin position="137"/>
        <end position="159"/>
    </location>
</feature>
<feature type="transmembrane region" description="Helical" evidence="6">
    <location>
        <begin position="318"/>
        <end position="335"/>
    </location>
</feature>
<feature type="transmembrane region" description="Helical" evidence="6">
    <location>
        <begin position="248"/>
        <end position="270"/>
    </location>
</feature>
<name>A0ABX5WTH9_9GAMM</name>
<evidence type="ECO:0000313" key="8">
    <source>
        <dbReference type="Proteomes" id="UP000318758"/>
    </source>
</evidence>
<comment type="subcellular location">
    <subcellularLocation>
        <location evidence="1">Cell membrane</location>
        <topology evidence="1">Multi-pass membrane protein</topology>
    </subcellularLocation>
</comment>
<feature type="transmembrane region" description="Helical" evidence="6">
    <location>
        <begin position="75"/>
        <end position="96"/>
    </location>
</feature>
<keyword evidence="8" id="KW-1185">Reference proteome</keyword>
<keyword evidence="4 6" id="KW-1133">Transmembrane helix</keyword>
<reference evidence="7 8" key="1">
    <citation type="submission" date="2019-06" db="EMBL/GenBank/DDBJ databases">
        <title>Complete genome of Shewanella marisflavi ECSMB14101, a mussel settlement-inducing bacterium isolated from East China Sea.</title>
        <authorList>
            <person name="Yang J."/>
            <person name="Liang X."/>
            <person name="Chang R."/>
            <person name="Peng L."/>
        </authorList>
    </citation>
    <scope>NUCLEOTIDE SEQUENCE [LARGE SCALE GENOMIC DNA]</scope>
    <source>
        <strain evidence="7 8">ECSMB14101</strain>
    </source>
</reference>
<keyword evidence="5 6" id="KW-0472">Membrane</keyword>
<evidence type="ECO:0000256" key="6">
    <source>
        <dbReference type="SAM" id="Phobius"/>
    </source>
</evidence>
<organism evidence="7 8">
    <name type="scientific">Shewanella marisflavi</name>
    <dbReference type="NCBI Taxonomy" id="260364"/>
    <lineage>
        <taxon>Bacteria</taxon>
        <taxon>Pseudomonadati</taxon>
        <taxon>Pseudomonadota</taxon>
        <taxon>Gammaproteobacteria</taxon>
        <taxon>Alteromonadales</taxon>
        <taxon>Shewanellaceae</taxon>
        <taxon>Shewanella</taxon>
    </lineage>
</organism>
<feature type="transmembrane region" description="Helical" evidence="6">
    <location>
        <begin position="285"/>
        <end position="306"/>
    </location>
</feature>
<dbReference type="RefSeq" id="WP_140946913.1">
    <property type="nucleotide sequence ID" value="NZ_CP041153.1"/>
</dbReference>
<feature type="transmembrane region" description="Helical" evidence="6">
    <location>
        <begin position="45"/>
        <end position="69"/>
    </location>
</feature>
<dbReference type="PANTHER" id="PTHR30250:SF11">
    <property type="entry name" value="O-ANTIGEN TRANSPORTER-RELATED"/>
    <property type="match status" value="1"/>
</dbReference>
<evidence type="ECO:0000256" key="4">
    <source>
        <dbReference type="ARBA" id="ARBA00022989"/>
    </source>
</evidence>
<evidence type="ECO:0008006" key="9">
    <source>
        <dbReference type="Google" id="ProtNLM"/>
    </source>
</evidence>
<keyword evidence="3 6" id="KW-0812">Transmembrane</keyword>
<keyword evidence="2" id="KW-1003">Cell membrane</keyword>
<evidence type="ECO:0000256" key="3">
    <source>
        <dbReference type="ARBA" id="ARBA00022692"/>
    </source>
</evidence>
<feature type="transmembrane region" description="Helical" evidence="6">
    <location>
        <begin position="207"/>
        <end position="227"/>
    </location>
</feature>
<proteinExistence type="predicted"/>
<dbReference type="PANTHER" id="PTHR30250">
    <property type="entry name" value="PST FAMILY PREDICTED COLANIC ACID TRANSPORTER"/>
    <property type="match status" value="1"/>
</dbReference>
<dbReference type="Proteomes" id="UP000318758">
    <property type="component" value="Chromosome"/>
</dbReference>
<protein>
    <recommendedName>
        <fullName evidence="9">Polysaccharide biosynthesis protein</fullName>
    </recommendedName>
</protein>
<gene>
    <name evidence="7" type="ORF">FGA12_12315</name>
</gene>
<feature type="transmembrane region" description="Helical" evidence="6">
    <location>
        <begin position="12"/>
        <end position="36"/>
    </location>
</feature>
<evidence type="ECO:0000256" key="5">
    <source>
        <dbReference type="ARBA" id="ARBA00023136"/>
    </source>
</evidence>
<evidence type="ECO:0000256" key="2">
    <source>
        <dbReference type="ARBA" id="ARBA00022475"/>
    </source>
</evidence>
<feature type="transmembrane region" description="Helical" evidence="6">
    <location>
        <begin position="179"/>
        <end position="201"/>
    </location>
</feature>
<evidence type="ECO:0000256" key="1">
    <source>
        <dbReference type="ARBA" id="ARBA00004651"/>
    </source>
</evidence>
<dbReference type="EMBL" id="CP041153">
    <property type="protein sequence ID" value="QDF75864.1"/>
    <property type="molecule type" value="Genomic_DNA"/>
</dbReference>